<evidence type="ECO:0000259" key="1">
    <source>
        <dbReference type="Pfam" id="PF14213"/>
    </source>
</evidence>
<sequence length="115" mass="12835">MEQTIRLPSGSLASRRSAIPFRDQIISLIEDKNCSKITLDLRNTEIISGSFADECVGILVKIYGWDTVKSKIRLINGNGQAEKSIAKAILDRKNELSNTHEISNKKIKTLDFVMA</sequence>
<evidence type="ECO:0000313" key="3">
    <source>
        <dbReference type="Proteomes" id="UP000279284"/>
    </source>
</evidence>
<dbReference type="KEGG" id="nci:NCTC10296_00249"/>
<dbReference type="OrthoDB" id="7068708at2"/>
<dbReference type="InterPro" id="IPR025474">
    <property type="entry name" value="DUF4325"/>
</dbReference>
<dbReference type="Proteomes" id="UP000279284">
    <property type="component" value="Chromosome"/>
</dbReference>
<dbReference type="AlphaFoldDB" id="A0A448D5I0"/>
<dbReference type="EMBL" id="LR134313">
    <property type="protein sequence ID" value="VEE99264.1"/>
    <property type="molecule type" value="Genomic_DNA"/>
</dbReference>
<reference evidence="2 3" key="1">
    <citation type="submission" date="2018-12" db="EMBL/GenBank/DDBJ databases">
        <authorList>
            <consortium name="Pathogen Informatics"/>
        </authorList>
    </citation>
    <scope>NUCLEOTIDE SEQUENCE [LARGE SCALE GENOMIC DNA]</scope>
    <source>
        <strain evidence="2 3">NCTC10296</strain>
    </source>
</reference>
<name>A0A448D5I0_9NEIS</name>
<dbReference type="RefSeq" id="WP_085417492.1">
    <property type="nucleotide sequence ID" value="NZ_CAUJPY010000050.1"/>
</dbReference>
<gene>
    <name evidence="2" type="ORF">NCTC10296_00249</name>
</gene>
<evidence type="ECO:0000313" key="2">
    <source>
        <dbReference type="EMBL" id="VEE99264.1"/>
    </source>
</evidence>
<protein>
    <recommendedName>
        <fullName evidence="1">DUF4325 domain-containing protein</fullName>
    </recommendedName>
</protein>
<accession>A0A448D5I0</accession>
<feature type="domain" description="DUF4325" evidence="1">
    <location>
        <begin position="17"/>
        <end position="79"/>
    </location>
</feature>
<proteinExistence type="predicted"/>
<dbReference type="Pfam" id="PF14213">
    <property type="entry name" value="DUF4325"/>
    <property type="match status" value="1"/>
</dbReference>
<keyword evidence="3" id="KW-1185">Reference proteome</keyword>
<organism evidence="2 3">
    <name type="scientific">Neisseria canis</name>
    <dbReference type="NCBI Taxonomy" id="493"/>
    <lineage>
        <taxon>Bacteria</taxon>
        <taxon>Pseudomonadati</taxon>
        <taxon>Pseudomonadota</taxon>
        <taxon>Betaproteobacteria</taxon>
        <taxon>Neisseriales</taxon>
        <taxon>Neisseriaceae</taxon>
        <taxon>Neisseria</taxon>
    </lineage>
</organism>